<name>A0ACB9R2R8_9MYRT</name>
<dbReference type="Proteomes" id="UP001057402">
    <property type="component" value="Chromosome 4"/>
</dbReference>
<protein>
    <submittedName>
        <fullName evidence="1">Uncharacterized protein</fullName>
    </submittedName>
</protein>
<dbReference type="EMBL" id="CM042883">
    <property type="protein sequence ID" value="KAI4372803.1"/>
    <property type="molecule type" value="Genomic_DNA"/>
</dbReference>
<keyword evidence="2" id="KW-1185">Reference proteome</keyword>
<sequence>MTLLSVELCVWNNDFAIPYPTFYHPSMDVEVSEWPERMRKQRRMHLFTFLGGPRPETQLTIRGEIIRQCVASRGNCNWVNCSSDSDNCNNPANVMKVFQRSVFCLQPGAAYLQYLWHLPKNYSCYSVFIPMDNTMKVNIGSVLVQIPEHDILAMREEVIRLIPGIVYADPRSSERTFKDAFDVTVKRVLEQVGHTREVVAAGGDPSIGFVEQNHHKFVLP</sequence>
<proteinExistence type="predicted"/>
<evidence type="ECO:0000313" key="1">
    <source>
        <dbReference type="EMBL" id="KAI4372803.1"/>
    </source>
</evidence>
<organism evidence="1 2">
    <name type="scientific">Melastoma candidum</name>
    <dbReference type="NCBI Taxonomy" id="119954"/>
    <lineage>
        <taxon>Eukaryota</taxon>
        <taxon>Viridiplantae</taxon>
        <taxon>Streptophyta</taxon>
        <taxon>Embryophyta</taxon>
        <taxon>Tracheophyta</taxon>
        <taxon>Spermatophyta</taxon>
        <taxon>Magnoliopsida</taxon>
        <taxon>eudicotyledons</taxon>
        <taxon>Gunneridae</taxon>
        <taxon>Pentapetalae</taxon>
        <taxon>rosids</taxon>
        <taxon>malvids</taxon>
        <taxon>Myrtales</taxon>
        <taxon>Melastomataceae</taxon>
        <taxon>Melastomatoideae</taxon>
        <taxon>Melastomateae</taxon>
        <taxon>Melastoma</taxon>
    </lineage>
</organism>
<accession>A0ACB9R2R8</accession>
<reference evidence="2" key="1">
    <citation type="journal article" date="2023" name="Front. Plant Sci.">
        <title>Chromosomal-level genome assembly of Melastoma candidum provides insights into trichome evolution.</title>
        <authorList>
            <person name="Zhong Y."/>
            <person name="Wu W."/>
            <person name="Sun C."/>
            <person name="Zou P."/>
            <person name="Liu Y."/>
            <person name="Dai S."/>
            <person name="Zhou R."/>
        </authorList>
    </citation>
    <scope>NUCLEOTIDE SEQUENCE [LARGE SCALE GENOMIC DNA]</scope>
</reference>
<gene>
    <name evidence="1" type="ORF">MLD38_010990</name>
</gene>
<evidence type="ECO:0000313" key="2">
    <source>
        <dbReference type="Proteomes" id="UP001057402"/>
    </source>
</evidence>
<comment type="caution">
    <text evidence="1">The sequence shown here is derived from an EMBL/GenBank/DDBJ whole genome shotgun (WGS) entry which is preliminary data.</text>
</comment>